<dbReference type="InterPro" id="IPR036412">
    <property type="entry name" value="HAD-like_sf"/>
</dbReference>
<dbReference type="InterPro" id="IPR023214">
    <property type="entry name" value="HAD_sf"/>
</dbReference>
<evidence type="ECO:0000313" key="2">
    <source>
        <dbReference type="Proteomes" id="UP000236333"/>
    </source>
</evidence>
<accession>A0A2J7ZIF9</accession>
<dbReference type="Gene3D" id="3.30.1060.10">
    <property type="entry name" value="Peptide methionine sulphoxide reductase MsrA"/>
    <property type="match status" value="1"/>
</dbReference>
<feature type="non-terminal residue" evidence="1">
    <location>
        <position position="1"/>
    </location>
</feature>
<evidence type="ECO:0000313" key="1">
    <source>
        <dbReference type="EMBL" id="PNH00061.1"/>
    </source>
</evidence>
<proteinExistence type="predicted"/>
<dbReference type="EMBL" id="PGGS01001752">
    <property type="protein sequence ID" value="PNH00061.1"/>
    <property type="molecule type" value="Genomic_DNA"/>
</dbReference>
<name>A0A2J7ZIF9_9CHLO</name>
<dbReference type="Gene3D" id="3.40.50.1000">
    <property type="entry name" value="HAD superfamily/HAD-like"/>
    <property type="match status" value="2"/>
</dbReference>
<dbReference type="OrthoDB" id="426235at2759"/>
<dbReference type="SUPFAM" id="SSF56784">
    <property type="entry name" value="HAD-like"/>
    <property type="match status" value="1"/>
</dbReference>
<comment type="caution">
    <text evidence="1">The sequence shown here is derived from an EMBL/GenBank/DDBJ whole genome shotgun (WGS) entry which is preliminary data.</text>
</comment>
<protein>
    <submittedName>
        <fullName evidence="1">Uncharacterized protein</fullName>
    </submittedName>
</protein>
<feature type="non-terminal residue" evidence="1">
    <location>
        <position position="301"/>
    </location>
</feature>
<dbReference type="Proteomes" id="UP000236333">
    <property type="component" value="Unassembled WGS sequence"/>
</dbReference>
<sequence length="301" mass="31278">ALLLDQFGVLHDGRRPYPGAVAAVSAAAAAGLRLLIISNSSRRSGGTLDKLAGMGFDPGCFEGVVTSGELTHRYLSTRPDSWWAGLGRRCLHINWSKRGPASLEGLELEVEPGGMARGAGPVVTDPSTCDFILAHGTEGLSLPGGGVAEVPLEELRRMLTALAEAGRGGRLPPMVVANPDVVTVDGGGLVAMPGSLAASYGRAGGPVQLMGKPSPLIYAACEEVLRLAAGELLAVGDSLEHDVAGVYFGNGCFWGRQKDFVDVETQQLGRQPERLTALVGYAAGTRVGPGGKVCYVYSDPR</sequence>
<keyword evidence="2" id="KW-1185">Reference proteome</keyword>
<dbReference type="GO" id="GO:0008113">
    <property type="term" value="F:peptide-methionine (S)-S-oxide reductase activity"/>
    <property type="evidence" value="ECO:0007669"/>
    <property type="project" value="InterPro"/>
</dbReference>
<reference evidence="1 2" key="1">
    <citation type="journal article" date="2017" name="Mol. Biol. Evol.">
        <title>The 4-celled Tetrabaena socialis nuclear genome reveals the essential components for genetic control of cell number at the origin of multicellularity in the volvocine lineage.</title>
        <authorList>
            <person name="Featherston J."/>
            <person name="Arakaki Y."/>
            <person name="Hanschen E.R."/>
            <person name="Ferris P.J."/>
            <person name="Michod R.E."/>
            <person name="Olson B.J.S.C."/>
            <person name="Nozaki H."/>
            <person name="Durand P.M."/>
        </authorList>
    </citation>
    <scope>NUCLEOTIDE SEQUENCE [LARGE SCALE GENOMIC DNA]</scope>
    <source>
        <strain evidence="1 2">NIES-571</strain>
    </source>
</reference>
<dbReference type="GO" id="GO:0009507">
    <property type="term" value="C:chloroplast"/>
    <property type="evidence" value="ECO:0007669"/>
    <property type="project" value="TreeGrafter"/>
</dbReference>
<dbReference type="InterPro" id="IPR036509">
    <property type="entry name" value="Met_Sox_Rdtase_MsrA_sf"/>
</dbReference>
<dbReference type="AlphaFoldDB" id="A0A2J7ZIF9"/>
<gene>
    <name evidence="1" type="ORF">TSOC_014131</name>
</gene>
<dbReference type="PANTHER" id="PTHR19288">
    <property type="entry name" value="4-NITROPHENYLPHOSPHATASE-RELATED"/>
    <property type="match status" value="1"/>
</dbReference>
<organism evidence="1 2">
    <name type="scientific">Tetrabaena socialis</name>
    <dbReference type="NCBI Taxonomy" id="47790"/>
    <lineage>
        <taxon>Eukaryota</taxon>
        <taxon>Viridiplantae</taxon>
        <taxon>Chlorophyta</taxon>
        <taxon>core chlorophytes</taxon>
        <taxon>Chlorophyceae</taxon>
        <taxon>CS clade</taxon>
        <taxon>Chlamydomonadales</taxon>
        <taxon>Tetrabaenaceae</taxon>
        <taxon>Tetrabaena</taxon>
    </lineage>
</organism>
<dbReference type="InterPro" id="IPR006357">
    <property type="entry name" value="HAD-SF_hydro_IIA"/>
</dbReference>
<dbReference type="PANTHER" id="PTHR19288:SF90">
    <property type="entry name" value="OS08G0542600 PROTEIN"/>
    <property type="match status" value="1"/>
</dbReference>
<dbReference type="GO" id="GO:0016791">
    <property type="term" value="F:phosphatase activity"/>
    <property type="evidence" value="ECO:0007669"/>
    <property type="project" value="TreeGrafter"/>
</dbReference>
<dbReference type="Pfam" id="PF13344">
    <property type="entry name" value="Hydrolase_6"/>
    <property type="match status" value="1"/>
</dbReference>